<dbReference type="AlphaFoldDB" id="A0A8X6QQV6"/>
<feature type="domain" description="Nose resistant-to-fluoxetine protein N-terminal" evidence="2">
    <location>
        <begin position="64"/>
        <end position="191"/>
    </location>
</feature>
<keyword evidence="4" id="KW-1185">Reference proteome</keyword>
<sequence>MVCSDANFTRFDFLERSRKDTPDPDLDSDVSWKEYSEKLYRNVSGVIEADAFSKGKYEFLSKNESKCFDDVKYIFHHLKSKWVIQMLDAYGKVPSGTLRGNFLWLGKYEECVDVHVAADRNHSRSEIDGLYCVATWNVTLPNNFNLPLQQLPVKTGLCLPQSCRALDIKQDIRHLISILRRLPFLKEYGELFNFHSITCKETFSQLSFPALIFLCILGAYFAVIAAGSCITLCEYIRSRRTGSPKCAKEQSSVFTDFVSEEDLLGDAHWMLPESFTHLSTRKKPWSLFPNGAFQRCFKSSSNFLRCFCVFYNTAKILDTSSTAKAFPCIHGIRFFSMAWVILGHTYIHNTNIIGNYMDLLHSIDNLPFQTITQGTFSVDSFFLISGFLLCYLFLEESDKRNGKINLFVLCLHRFIRLTPVYMLLIAFNTLVFKYTGSGPFWGDDSDVAACKQYWWWNLLYINNFLPLESMCITWTWYLANDMQFFLVGVLLLSVLWRWPIAGLSLSISLLVGSWILTWCISYYYNLVPMFVGIANATDYETYKNRLVLAWNLIYSKPYCRCGPYIIGILLAYIMYRSRNTMRKMNLWVKCSGWCCASFCSLSVVFGMYHVQDDASLFHFYNAFSRSAFSLGVAWVIFCCLSGNGGDYMPCIPTL</sequence>
<dbReference type="InterPro" id="IPR002656">
    <property type="entry name" value="Acyl_transf_3_dom"/>
</dbReference>
<dbReference type="InterPro" id="IPR052728">
    <property type="entry name" value="O2_lipid_transport_reg"/>
</dbReference>
<dbReference type="Pfam" id="PF01757">
    <property type="entry name" value="Acyl_transf_3"/>
    <property type="match status" value="1"/>
</dbReference>
<evidence type="ECO:0000256" key="1">
    <source>
        <dbReference type="SAM" id="Phobius"/>
    </source>
</evidence>
<reference evidence="3" key="1">
    <citation type="submission" date="2020-08" db="EMBL/GenBank/DDBJ databases">
        <title>Multicomponent nature underlies the extraordinary mechanical properties of spider dragline silk.</title>
        <authorList>
            <person name="Kono N."/>
            <person name="Nakamura H."/>
            <person name="Mori M."/>
            <person name="Yoshida Y."/>
            <person name="Ohtoshi R."/>
            <person name="Malay A.D."/>
            <person name="Moran D.A.P."/>
            <person name="Tomita M."/>
            <person name="Numata K."/>
            <person name="Arakawa K."/>
        </authorList>
    </citation>
    <scope>NUCLEOTIDE SEQUENCE</scope>
</reference>
<evidence type="ECO:0000259" key="2">
    <source>
        <dbReference type="SMART" id="SM00703"/>
    </source>
</evidence>
<feature type="transmembrane region" description="Helical" evidence="1">
    <location>
        <begin position="503"/>
        <end position="524"/>
    </location>
</feature>
<protein>
    <submittedName>
        <fullName evidence="3">Nose resistant to fluoxetine protein 6</fullName>
    </submittedName>
</protein>
<organism evidence="3 4">
    <name type="scientific">Nephila pilipes</name>
    <name type="common">Giant wood spider</name>
    <name type="synonym">Nephila maculata</name>
    <dbReference type="NCBI Taxonomy" id="299642"/>
    <lineage>
        <taxon>Eukaryota</taxon>
        <taxon>Metazoa</taxon>
        <taxon>Ecdysozoa</taxon>
        <taxon>Arthropoda</taxon>
        <taxon>Chelicerata</taxon>
        <taxon>Arachnida</taxon>
        <taxon>Araneae</taxon>
        <taxon>Araneomorphae</taxon>
        <taxon>Entelegynae</taxon>
        <taxon>Araneoidea</taxon>
        <taxon>Nephilidae</taxon>
        <taxon>Nephila</taxon>
    </lineage>
</organism>
<feature type="transmembrane region" description="Helical" evidence="1">
    <location>
        <begin position="474"/>
        <end position="496"/>
    </location>
</feature>
<gene>
    <name evidence="3" type="primary">nrf-6</name>
    <name evidence="3" type="ORF">NPIL_202951</name>
</gene>
<comment type="caution">
    <text evidence="3">The sequence shown here is derived from an EMBL/GenBank/DDBJ whole genome shotgun (WGS) entry which is preliminary data.</text>
</comment>
<dbReference type="OrthoDB" id="118951at2759"/>
<dbReference type="PANTHER" id="PTHR11161:SF69">
    <property type="entry name" value="NOSE RESISTANT TO FLUOXETINE PROTEIN 6-LIKE PROTEIN"/>
    <property type="match status" value="1"/>
</dbReference>
<feature type="transmembrane region" description="Helical" evidence="1">
    <location>
        <begin position="622"/>
        <end position="640"/>
    </location>
</feature>
<keyword evidence="1" id="KW-0472">Membrane</keyword>
<proteinExistence type="predicted"/>
<keyword evidence="1" id="KW-0812">Transmembrane</keyword>
<dbReference type="InterPro" id="IPR006621">
    <property type="entry name" value="Nose-resist-to-fluoxetine_N"/>
</dbReference>
<feature type="transmembrane region" description="Helical" evidence="1">
    <location>
        <begin position="586"/>
        <end position="610"/>
    </location>
</feature>
<dbReference type="SMART" id="SM00703">
    <property type="entry name" value="NRF"/>
    <property type="match status" value="1"/>
</dbReference>
<dbReference type="GO" id="GO:0016747">
    <property type="term" value="F:acyltransferase activity, transferring groups other than amino-acyl groups"/>
    <property type="evidence" value="ECO:0007669"/>
    <property type="project" value="InterPro"/>
</dbReference>
<name>A0A8X6QQV6_NEPPI</name>
<keyword evidence="1" id="KW-1133">Transmembrane helix</keyword>
<feature type="transmembrane region" description="Helical" evidence="1">
    <location>
        <begin position="334"/>
        <end position="354"/>
    </location>
</feature>
<feature type="transmembrane region" description="Helical" evidence="1">
    <location>
        <begin position="374"/>
        <end position="394"/>
    </location>
</feature>
<feature type="transmembrane region" description="Helical" evidence="1">
    <location>
        <begin position="208"/>
        <end position="233"/>
    </location>
</feature>
<evidence type="ECO:0000313" key="3">
    <source>
        <dbReference type="EMBL" id="GFU31959.1"/>
    </source>
</evidence>
<accession>A0A8X6QQV6</accession>
<feature type="transmembrane region" description="Helical" evidence="1">
    <location>
        <begin position="406"/>
        <end position="427"/>
    </location>
</feature>
<evidence type="ECO:0000313" key="4">
    <source>
        <dbReference type="Proteomes" id="UP000887013"/>
    </source>
</evidence>
<dbReference type="PANTHER" id="PTHR11161">
    <property type="entry name" value="O-ACYLTRANSFERASE"/>
    <property type="match status" value="1"/>
</dbReference>
<feature type="transmembrane region" description="Helical" evidence="1">
    <location>
        <begin position="553"/>
        <end position="574"/>
    </location>
</feature>
<dbReference type="Pfam" id="PF20146">
    <property type="entry name" value="NRF"/>
    <property type="match status" value="1"/>
</dbReference>
<dbReference type="EMBL" id="BMAW01083056">
    <property type="protein sequence ID" value="GFU31959.1"/>
    <property type="molecule type" value="Genomic_DNA"/>
</dbReference>
<dbReference type="Proteomes" id="UP000887013">
    <property type="component" value="Unassembled WGS sequence"/>
</dbReference>